<evidence type="ECO:0008006" key="3">
    <source>
        <dbReference type="Google" id="ProtNLM"/>
    </source>
</evidence>
<organism evidence="1 2">
    <name type="scientific">Pseudomonas qingdaonensis</name>
    <dbReference type="NCBI Taxonomy" id="2056231"/>
    <lineage>
        <taxon>Bacteria</taxon>
        <taxon>Pseudomonadati</taxon>
        <taxon>Pseudomonadota</taxon>
        <taxon>Gammaproteobacteria</taxon>
        <taxon>Pseudomonadales</taxon>
        <taxon>Pseudomonadaceae</taxon>
        <taxon>Pseudomonas</taxon>
    </lineage>
</organism>
<sequence length="142" mass="15915">MNQRYIGTKIILALAMTRLAYNEYRGWDLPADENGADEGYLVEYTDGGAPNHPSHDGYISWSPKAQFDAAYLPIGDVEGYQPHQVRVVAEKAQLDDKIAKLDAFTKTQAFKSLTALDDELLTAQLSCMREYSSILARRIHGF</sequence>
<proteinExistence type="predicted"/>
<dbReference type="InterPro" id="IPR054052">
    <property type="entry name" value="Y16Q-like"/>
</dbReference>
<keyword evidence="2" id="KW-1185">Reference proteome</keyword>
<reference evidence="1 2" key="1">
    <citation type="journal article" date="2016" name="J. Hazard. Mater.">
        <title>A newly isolated Pseudomonas putida S-1 strain for batch-mode-propanethiol degradation and continuous treatment of propanethiol-containing waste gas.</title>
        <authorList>
            <person name="Chen D.Z."/>
            <person name="Sun Y.M."/>
            <person name="Han L.M."/>
            <person name="Chen J."/>
            <person name="Ye J.X."/>
            <person name="Chen J.M."/>
        </authorList>
    </citation>
    <scope>NUCLEOTIDE SEQUENCE [LARGE SCALE GENOMIC DNA]</scope>
    <source>
        <strain evidence="1 2">S-1</strain>
    </source>
</reference>
<evidence type="ECO:0000313" key="1">
    <source>
        <dbReference type="EMBL" id="QVL20204.1"/>
    </source>
</evidence>
<dbReference type="EMBL" id="CP074676">
    <property type="protein sequence ID" value="QVL20204.1"/>
    <property type="molecule type" value="Genomic_DNA"/>
</dbReference>
<dbReference type="GeneID" id="87479852"/>
<dbReference type="Pfam" id="PF21825">
    <property type="entry name" value="crAss001_48"/>
    <property type="match status" value="1"/>
</dbReference>
<evidence type="ECO:0000313" key="2">
    <source>
        <dbReference type="Proteomes" id="UP000678154"/>
    </source>
</evidence>
<protein>
    <recommendedName>
        <fullName evidence="3">Virus tail fibre assembly protein, lambda gpK</fullName>
    </recommendedName>
</protein>
<dbReference type="Proteomes" id="UP000678154">
    <property type="component" value="Chromosome"/>
</dbReference>
<dbReference type="RefSeq" id="WP_213607057.1">
    <property type="nucleotide sequence ID" value="NZ_CP074676.1"/>
</dbReference>
<gene>
    <name evidence="1" type="ORF">KH389_06335</name>
</gene>
<name>A0ABX8DW31_9PSED</name>
<accession>A0ABX8DW31</accession>